<dbReference type="AlphaFoldDB" id="A0A2I4EFW9"/>
<organism evidence="3 4">
    <name type="scientific">Juglans regia</name>
    <name type="common">English walnut</name>
    <dbReference type="NCBI Taxonomy" id="51240"/>
    <lineage>
        <taxon>Eukaryota</taxon>
        <taxon>Viridiplantae</taxon>
        <taxon>Streptophyta</taxon>
        <taxon>Embryophyta</taxon>
        <taxon>Tracheophyta</taxon>
        <taxon>Spermatophyta</taxon>
        <taxon>Magnoliopsida</taxon>
        <taxon>eudicotyledons</taxon>
        <taxon>Gunneridae</taxon>
        <taxon>Pentapetalae</taxon>
        <taxon>rosids</taxon>
        <taxon>fabids</taxon>
        <taxon>Fagales</taxon>
        <taxon>Juglandaceae</taxon>
        <taxon>Juglans</taxon>
    </lineage>
</organism>
<dbReference type="Proteomes" id="UP000235220">
    <property type="component" value="Chromosome 8"/>
</dbReference>
<dbReference type="InParanoid" id="A0A2I4EFW9"/>
<evidence type="ECO:0000313" key="3">
    <source>
        <dbReference type="Proteomes" id="UP000235220"/>
    </source>
</evidence>
<feature type="transmembrane region" description="Helical" evidence="2">
    <location>
        <begin position="438"/>
        <end position="462"/>
    </location>
</feature>
<name>A0A2I4EFW9_JUGRE</name>
<dbReference type="GO" id="GO:0016020">
    <property type="term" value="C:membrane"/>
    <property type="evidence" value="ECO:0000318"/>
    <property type="project" value="GO_Central"/>
</dbReference>
<dbReference type="SUPFAM" id="SSF48403">
    <property type="entry name" value="Ankyrin repeat"/>
    <property type="match status" value="1"/>
</dbReference>
<evidence type="ECO:0000256" key="1">
    <source>
        <dbReference type="SAM" id="MobiDB-lite"/>
    </source>
</evidence>
<dbReference type="PANTHER" id="PTHR24177">
    <property type="entry name" value="CASKIN"/>
    <property type="match status" value="1"/>
</dbReference>
<reference evidence="4" key="1">
    <citation type="submission" date="2025-08" db="UniProtKB">
        <authorList>
            <consortium name="RefSeq"/>
        </authorList>
    </citation>
    <scope>IDENTIFICATION</scope>
    <source>
        <tissue evidence="4">Leaves</tissue>
    </source>
</reference>
<feature type="region of interest" description="Disordered" evidence="1">
    <location>
        <begin position="170"/>
        <end position="204"/>
    </location>
</feature>
<dbReference type="InterPro" id="IPR036770">
    <property type="entry name" value="Ankyrin_rpt-contain_sf"/>
</dbReference>
<keyword evidence="2" id="KW-0812">Transmembrane</keyword>
<sequence length="485" mass="53715">MGSVTLCKSVVNETTGQLGLSFMEARNFKGETPLFRAVLSGKKEVFIFLHKVYQENNLSYNDLSCRNVDDDTILHVAIATKCFDLALEIITLYPKLVHFVNKKGFSPLHVLANNPSAFEFERATMYGFVVTHLAKCFPRIKSMIRAIQDQENAAKVMNELVERIAAPYEQADHGGTDPNKTIRSPQMAEDPKQKTPIIGSTSEKGSMATSEAPILIAAKNGIIKMIEKILEIFPEAVYEVDSEKKNIVLLSVEHKQSRVYKLLLQKKKERILYMINVKASLPNGFRFIRNNAGETPEEVFTKSHKELVGEGGKWLTKISNIACPVATGVFVAIAFSSSPSVDVKQLDTNSMESAFKEFSIASLVASCLSVIAVAIFISVITLSRSERSFRTGLSTLSLLLLGLAAYHISAVAALTYFVDGRFFIGPERCEFTRKYGAIVNSVVCLTLIAMSPYISVFAAFISGPARPDKRTRQYGKTRPDTFRSC</sequence>
<accession>A0A2I4EFW9</accession>
<keyword evidence="2" id="KW-0472">Membrane</keyword>
<dbReference type="STRING" id="51240.A0A2I4EFW9"/>
<proteinExistence type="predicted"/>
<evidence type="ECO:0000313" key="4">
    <source>
        <dbReference type="RefSeq" id="XP_018818297.2"/>
    </source>
</evidence>
<evidence type="ECO:0000256" key="2">
    <source>
        <dbReference type="SAM" id="Phobius"/>
    </source>
</evidence>
<dbReference type="PANTHER" id="PTHR24177:SF103">
    <property type="entry name" value="PGG DOMAIN-CONTAINING PROTEIN"/>
    <property type="match status" value="1"/>
</dbReference>
<dbReference type="Gene3D" id="1.25.40.20">
    <property type="entry name" value="Ankyrin repeat-containing domain"/>
    <property type="match status" value="1"/>
</dbReference>
<protein>
    <submittedName>
        <fullName evidence="4">Uncharacterized protein LOC108989216</fullName>
    </submittedName>
</protein>
<dbReference type="GeneID" id="108989216"/>
<keyword evidence="3" id="KW-1185">Reference proteome</keyword>
<feature type="transmembrane region" description="Helical" evidence="2">
    <location>
        <begin position="358"/>
        <end position="383"/>
    </location>
</feature>
<feature type="transmembrane region" description="Helical" evidence="2">
    <location>
        <begin position="395"/>
        <end position="418"/>
    </location>
</feature>
<dbReference type="RefSeq" id="XP_018818297.2">
    <property type="nucleotide sequence ID" value="XM_018962752.2"/>
</dbReference>
<gene>
    <name evidence="4" type="primary">LOC108989216</name>
</gene>
<dbReference type="KEGG" id="jre:108989216"/>
<keyword evidence="2" id="KW-1133">Transmembrane helix</keyword>
<dbReference type="OrthoDB" id="1923662at2759"/>